<organism evidence="1 2">
    <name type="scientific">Sphingobacterium ginsenosidimutans</name>
    <dbReference type="NCBI Taxonomy" id="687845"/>
    <lineage>
        <taxon>Bacteria</taxon>
        <taxon>Pseudomonadati</taxon>
        <taxon>Bacteroidota</taxon>
        <taxon>Sphingobacteriia</taxon>
        <taxon>Sphingobacteriales</taxon>
        <taxon>Sphingobacteriaceae</taxon>
        <taxon>Sphingobacterium</taxon>
    </lineage>
</organism>
<comment type="caution">
    <text evidence="1">The sequence shown here is derived from an EMBL/GenBank/DDBJ whole genome shotgun (WGS) entry which is preliminary data.</text>
</comment>
<proteinExistence type="predicted"/>
<gene>
    <name evidence="1" type="ORF">GCM10022218_50150</name>
</gene>
<dbReference type="EMBL" id="BAAAZK010000010">
    <property type="protein sequence ID" value="GAA4186576.1"/>
    <property type="molecule type" value="Genomic_DNA"/>
</dbReference>
<evidence type="ECO:0000313" key="2">
    <source>
        <dbReference type="Proteomes" id="UP001500167"/>
    </source>
</evidence>
<keyword evidence="2" id="KW-1185">Reference proteome</keyword>
<evidence type="ECO:0008006" key="3">
    <source>
        <dbReference type="Google" id="ProtNLM"/>
    </source>
</evidence>
<protein>
    <recommendedName>
        <fullName evidence="3">Lipoprotein</fullName>
    </recommendedName>
</protein>
<name>A0ABP8ANP4_9SPHI</name>
<evidence type="ECO:0000313" key="1">
    <source>
        <dbReference type="EMBL" id="GAA4186576.1"/>
    </source>
</evidence>
<dbReference type="Proteomes" id="UP001500167">
    <property type="component" value="Unassembled WGS sequence"/>
</dbReference>
<accession>A0ABP8ANP4</accession>
<reference evidence="2" key="1">
    <citation type="journal article" date="2019" name="Int. J. Syst. Evol. Microbiol.">
        <title>The Global Catalogue of Microorganisms (GCM) 10K type strain sequencing project: providing services to taxonomists for standard genome sequencing and annotation.</title>
        <authorList>
            <consortium name="The Broad Institute Genomics Platform"/>
            <consortium name="The Broad Institute Genome Sequencing Center for Infectious Disease"/>
            <person name="Wu L."/>
            <person name="Ma J."/>
        </authorList>
    </citation>
    <scope>NUCLEOTIDE SEQUENCE [LARGE SCALE GENOMIC DNA]</scope>
    <source>
        <strain evidence="2">JCM 16722</strain>
    </source>
</reference>
<sequence>MALGFFLNLVSCKNGQTKGNANLESQKKENISVKAVKSIEKKYGKKISIQEYVLSQDNDMFFERIATIVVFGKTTNGKLFKGPVMWFRNFFNEKVDTGDKFNRFFYDILTKPQEEDSIKKIVGQEGIYQQDATILLDSAKSVDFLADKFLDRIGNQKKMIVKPNYSALVNAKYSIAYLFYLKGYLMIEDDYEPETFFIPFEQVY</sequence>